<evidence type="ECO:0000256" key="1">
    <source>
        <dbReference type="SAM" id="Phobius"/>
    </source>
</evidence>
<keyword evidence="1" id="KW-0472">Membrane</keyword>
<protein>
    <recommendedName>
        <fullName evidence="4">HlyD family secretion protein</fullName>
    </recommendedName>
</protein>
<organism evidence="2 3">
    <name type="scientific">Prevotella aff. ruminicola Tc2-24</name>
    <dbReference type="NCBI Taxonomy" id="81582"/>
    <lineage>
        <taxon>Bacteria</taxon>
        <taxon>Pseudomonadati</taxon>
        <taxon>Bacteroidota</taxon>
        <taxon>Bacteroidia</taxon>
        <taxon>Bacteroidales</taxon>
        <taxon>Prevotellaceae</taxon>
        <taxon>Prevotella</taxon>
    </lineage>
</organism>
<name>A0A1I0NI99_9BACT</name>
<evidence type="ECO:0000313" key="3">
    <source>
        <dbReference type="Proteomes" id="UP000199373"/>
    </source>
</evidence>
<feature type="transmembrane region" description="Helical" evidence="1">
    <location>
        <begin position="12"/>
        <end position="30"/>
    </location>
</feature>
<accession>A0A1I0NI99</accession>
<dbReference type="AlphaFoldDB" id="A0A1I0NI99"/>
<keyword evidence="3" id="KW-1185">Reference proteome</keyword>
<gene>
    <name evidence="2" type="ORF">SAMN04487850_1269</name>
</gene>
<dbReference type="EMBL" id="FOIQ01000002">
    <property type="protein sequence ID" value="SEW01171.1"/>
    <property type="molecule type" value="Genomic_DNA"/>
</dbReference>
<sequence length="142" mass="16133">MKYGKQKRTAVVIVAVVVMILCIAAFKMPYPFTIEADGIIVNNNLPGRENYAICMLVPYRYKEFLQGERPVVATFEGRDDVSINSSIVSVSHQIVKKSNENFFEVYVQLADMEVDYYDLYPGMKVHVVISVDDTSIIRRIAT</sequence>
<keyword evidence="1" id="KW-1133">Transmembrane helix</keyword>
<proteinExistence type="predicted"/>
<evidence type="ECO:0000313" key="2">
    <source>
        <dbReference type="EMBL" id="SEW01171.1"/>
    </source>
</evidence>
<keyword evidence="1" id="KW-0812">Transmembrane</keyword>
<dbReference type="Proteomes" id="UP000199373">
    <property type="component" value="Unassembled WGS sequence"/>
</dbReference>
<reference evidence="2 3" key="1">
    <citation type="submission" date="2016-10" db="EMBL/GenBank/DDBJ databases">
        <authorList>
            <person name="de Groot N.N."/>
        </authorList>
    </citation>
    <scope>NUCLEOTIDE SEQUENCE [LARGE SCALE GENOMIC DNA]</scope>
    <source>
        <strain evidence="2 3">TC2-24</strain>
    </source>
</reference>
<evidence type="ECO:0008006" key="4">
    <source>
        <dbReference type="Google" id="ProtNLM"/>
    </source>
</evidence>